<evidence type="ECO:0000313" key="5">
    <source>
        <dbReference type="Proteomes" id="UP000777482"/>
    </source>
</evidence>
<keyword evidence="2" id="KW-0808">Transferase</keyword>
<dbReference type="PANTHER" id="PTHR13271:SF147">
    <property type="entry name" value="PROTEIN-LYSINE N-METHYLTRANSFERASE EFM1-RELATED"/>
    <property type="match status" value="1"/>
</dbReference>
<organism evidence="4 5">
    <name type="scientific">Rhodotorula mucilaginosa</name>
    <name type="common">Yeast</name>
    <name type="synonym">Rhodotorula rubra</name>
    <dbReference type="NCBI Taxonomy" id="5537"/>
    <lineage>
        <taxon>Eukaryota</taxon>
        <taxon>Fungi</taxon>
        <taxon>Dikarya</taxon>
        <taxon>Basidiomycota</taxon>
        <taxon>Pucciniomycotina</taxon>
        <taxon>Microbotryomycetes</taxon>
        <taxon>Sporidiobolales</taxon>
        <taxon>Sporidiobolaceae</taxon>
        <taxon>Rhodotorula</taxon>
    </lineage>
</organism>
<dbReference type="SUPFAM" id="SSF82199">
    <property type="entry name" value="SET domain"/>
    <property type="match status" value="2"/>
</dbReference>
<dbReference type="InterPro" id="IPR046341">
    <property type="entry name" value="SET_dom_sf"/>
</dbReference>
<dbReference type="Proteomes" id="UP000777482">
    <property type="component" value="Unassembled WGS sequence"/>
</dbReference>
<gene>
    <name evidence="4" type="ORF">C6P46_005802</name>
</gene>
<evidence type="ECO:0000256" key="2">
    <source>
        <dbReference type="ARBA" id="ARBA00022679"/>
    </source>
</evidence>
<dbReference type="GO" id="GO:0005634">
    <property type="term" value="C:nucleus"/>
    <property type="evidence" value="ECO:0007669"/>
    <property type="project" value="TreeGrafter"/>
</dbReference>
<keyword evidence="3" id="KW-0949">S-adenosyl-L-methionine</keyword>
<dbReference type="CDD" id="cd19180">
    <property type="entry name" value="SET_SpSET10-like"/>
    <property type="match status" value="1"/>
</dbReference>
<name>A0A9P6VY52_RHOMI</name>
<dbReference type="InterPro" id="IPR050600">
    <property type="entry name" value="SETD3_SETD6_MTase"/>
</dbReference>
<comment type="caution">
    <text evidence="4">The sequence shown here is derived from an EMBL/GenBank/DDBJ whole genome shotgun (WGS) entry which is preliminary data.</text>
</comment>
<dbReference type="InterPro" id="IPR036464">
    <property type="entry name" value="Rubisco_LSMT_subst-bd_sf"/>
</dbReference>
<evidence type="ECO:0008006" key="6">
    <source>
        <dbReference type="Google" id="ProtNLM"/>
    </source>
</evidence>
<dbReference type="Gene3D" id="3.90.1410.10">
    <property type="entry name" value="set domain protein methyltransferase, domain 1"/>
    <property type="match status" value="1"/>
</dbReference>
<evidence type="ECO:0000256" key="1">
    <source>
        <dbReference type="ARBA" id="ARBA00022603"/>
    </source>
</evidence>
<keyword evidence="1" id="KW-0489">Methyltransferase</keyword>
<sequence length="544" mass="58809">MVTAAQADTALGTFLSAAGGSFHPALVPKQDAYGTSIYTEHDLEIGTRVVCCPFSLAITPTQVRRALPLEFFPQPDDLSHDDDDDRRLMVLYLVLHLLPTILLDQISPELALTHAPYISALPSPSSIRTPLYFSPAERALLEGTNLDGATRDREQLWQNERAQVLARLRAAEEVKHAITWDRWLWACTMLSSRAFPSSLIDGDQPNSTPVLFPGIDLLNHRPTAKVTWSTDVHAVPVVGSVDQAATTTTSSTSLSDHDKGSLTIVLDEAVSAGKAVSFKGGAVRVLRNEQTTDTKTDSCARGGTKPLEIGTQVFNTYGAKSNEELLLGYGFVLPPPNPADILALKLSFPPPSSTSSSPVYARLHKVLAHLGMQEPRHTVPPSGEIPPALLAQMRLLVAAGRAAAAASTSTDSDEAEADKFTSLADEIFSLADEDARRQRVAFLGWENELDVLDALEGMLEAKAEALTAVDLDAAADPWLGEIRPEVREMIRTYRTGQIDIVKAALAHREKLFEATLARAQAEGIDLAFEGDEGDGDGAEYSEEE</sequence>
<dbReference type="Gene3D" id="3.90.1420.10">
    <property type="entry name" value="Rubisco LSMT, substrate-binding domain"/>
    <property type="match status" value="1"/>
</dbReference>
<protein>
    <recommendedName>
        <fullName evidence="6">SET domain-containing protein</fullName>
    </recommendedName>
</protein>
<keyword evidence="5" id="KW-1185">Reference proteome</keyword>
<accession>A0A9P6VY52</accession>
<dbReference type="OrthoDB" id="42889at2759"/>
<proteinExistence type="predicted"/>
<evidence type="ECO:0000256" key="3">
    <source>
        <dbReference type="ARBA" id="ARBA00022691"/>
    </source>
</evidence>
<dbReference type="EMBL" id="PUHQ01000067">
    <property type="protein sequence ID" value="KAG0658346.1"/>
    <property type="molecule type" value="Genomic_DNA"/>
</dbReference>
<reference evidence="4 5" key="1">
    <citation type="submission" date="2020-11" db="EMBL/GenBank/DDBJ databases">
        <title>Kefir isolates.</title>
        <authorList>
            <person name="Marcisauskas S."/>
            <person name="Kim Y."/>
            <person name="Blasche S."/>
        </authorList>
    </citation>
    <scope>NUCLEOTIDE SEQUENCE [LARGE SCALE GENOMIC DNA]</scope>
    <source>
        <strain evidence="4 5">KR</strain>
    </source>
</reference>
<dbReference type="InterPro" id="IPR044432">
    <property type="entry name" value="Set10/Efm1_SET"/>
</dbReference>
<dbReference type="GO" id="GO:0032259">
    <property type="term" value="P:methylation"/>
    <property type="evidence" value="ECO:0007669"/>
    <property type="project" value="UniProtKB-KW"/>
</dbReference>
<dbReference type="PANTHER" id="PTHR13271">
    <property type="entry name" value="UNCHARACTERIZED PUTATIVE METHYLTRANSFERASE"/>
    <property type="match status" value="1"/>
</dbReference>
<dbReference type="AlphaFoldDB" id="A0A9P6VY52"/>
<dbReference type="GO" id="GO:0016279">
    <property type="term" value="F:protein-lysine N-methyltransferase activity"/>
    <property type="evidence" value="ECO:0007669"/>
    <property type="project" value="InterPro"/>
</dbReference>
<evidence type="ECO:0000313" key="4">
    <source>
        <dbReference type="EMBL" id="KAG0658346.1"/>
    </source>
</evidence>